<sequence>MIAAMSTPLSLLQRLLQRPEQSPRALEDEREFSVDELAREAGSTVRNVRAYQDRGLLPPPERRGRSGVYFASHLRRLRLIGGLLERGYGLSNIKELLESWERGHDLDHVLGLDQAILGAWNLETPGQIGFDELQAIFGDELDDEVIDRALQQGLLQFDGERIGIPSPRLFNAGVELYRSGIPLAALLEHLAVLRSDTEHLAAGIVRLVVTHLVDKRGAELLPGAADLEQLAEVFMRLRPLAEQVVLVELARGLKLSANEMLGERVGEILRQFEQPRT</sequence>
<organism evidence="3 6">
    <name type="scientific">Pseudomonas delhiensis</name>
    <dbReference type="NCBI Taxonomy" id="366289"/>
    <lineage>
        <taxon>Bacteria</taxon>
        <taxon>Pseudomonadati</taxon>
        <taxon>Pseudomonadota</taxon>
        <taxon>Gammaproteobacteria</taxon>
        <taxon>Pseudomonadales</taxon>
        <taxon>Pseudomonadaceae</taxon>
        <taxon>Pseudomonas</taxon>
    </lineage>
</organism>
<reference evidence="3 6" key="1">
    <citation type="submission" date="2016-10" db="EMBL/GenBank/DDBJ databases">
        <authorList>
            <person name="de Groot N.N."/>
        </authorList>
    </citation>
    <scope>NUCLEOTIDE SEQUENCE [LARGE SCALE GENOMIC DNA]</scope>
    <source>
        <strain evidence="3 6">CCM 7361</strain>
    </source>
</reference>
<dbReference type="GO" id="GO:0003700">
    <property type="term" value="F:DNA-binding transcription factor activity"/>
    <property type="evidence" value="ECO:0007669"/>
    <property type="project" value="InterPro"/>
</dbReference>
<reference evidence="4 5" key="2">
    <citation type="submission" date="2017-06" db="EMBL/GenBank/DDBJ databases">
        <authorList>
            <person name="Varghese N."/>
            <person name="Submissions S."/>
        </authorList>
    </citation>
    <scope>NUCLEOTIDE SEQUENCE [LARGE SCALE GENOMIC DNA]</scope>
    <source>
        <strain evidence="4 5">RLD-1</strain>
    </source>
</reference>
<keyword evidence="5" id="KW-1185">Reference proteome</keyword>
<gene>
    <name evidence="3" type="ORF">SAMN05216189_102564</name>
    <name evidence="4" type="ORF">SAMN06295949_121109</name>
</gene>
<dbReference type="InterPro" id="IPR009061">
    <property type="entry name" value="DNA-bd_dom_put_sf"/>
</dbReference>
<evidence type="ECO:0000313" key="5">
    <source>
        <dbReference type="Proteomes" id="UP000198309"/>
    </source>
</evidence>
<dbReference type="Proteomes" id="UP000198309">
    <property type="component" value="Unassembled WGS sequence"/>
</dbReference>
<proteinExistence type="predicted"/>
<dbReference type="GO" id="GO:0003677">
    <property type="term" value="F:DNA binding"/>
    <property type="evidence" value="ECO:0007669"/>
    <property type="project" value="UniProtKB-KW"/>
</dbReference>
<protein>
    <submittedName>
        <fullName evidence="3">MerR HTH family regulatory protein</fullName>
    </submittedName>
</protein>
<dbReference type="CDD" id="cd04778">
    <property type="entry name" value="HTH_MerR-like_sg2"/>
    <property type="match status" value="1"/>
</dbReference>
<dbReference type="InterPro" id="IPR047057">
    <property type="entry name" value="MerR_fam"/>
</dbReference>
<evidence type="ECO:0000313" key="4">
    <source>
        <dbReference type="EMBL" id="SNT32883.1"/>
    </source>
</evidence>
<evidence type="ECO:0000256" key="1">
    <source>
        <dbReference type="ARBA" id="ARBA00023125"/>
    </source>
</evidence>
<dbReference type="Gene3D" id="1.10.1660.10">
    <property type="match status" value="1"/>
</dbReference>
<dbReference type="PROSITE" id="PS50937">
    <property type="entry name" value="HTH_MERR_2"/>
    <property type="match status" value="1"/>
</dbReference>
<name>A0A239LSV2_9PSED</name>
<evidence type="ECO:0000313" key="6">
    <source>
        <dbReference type="Proteomes" id="UP000199693"/>
    </source>
</evidence>
<dbReference type="EMBL" id="FZPC01000021">
    <property type="protein sequence ID" value="SNT32883.1"/>
    <property type="molecule type" value="Genomic_DNA"/>
</dbReference>
<keyword evidence="1" id="KW-0238">DNA-binding</keyword>
<dbReference type="InterPro" id="IPR000551">
    <property type="entry name" value="MerR-type_HTH_dom"/>
</dbReference>
<accession>A0A239LSV2</accession>
<dbReference type="Pfam" id="PF13411">
    <property type="entry name" value="MerR_1"/>
    <property type="match status" value="1"/>
</dbReference>
<dbReference type="SUPFAM" id="SSF46955">
    <property type="entry name" value="Putative DNA-binding domain"/>
    <property type="match status" value="1"/>
</dbReference>
<feature type="domain" description="HTH merR-type" evidence="2">
    <location>
        <begin position="31"/>
        <end position="99"/>
    </location>
</feature>
<evidence type="ECO:0000259" key="2">
    <source>
        <dbReference type="PROSITE" id="PS50937"/>
    </source>
</evidence>
<dbReference type="AlphaFoldDB" id="A0A239LSV2"/>
<evidence type="ECO:0000313" key="3">
    <source>
        <dbReference type="EMBL" id="SDJ93488.1"/>
    </source>
</evidence>
<dbReference type="PANTHER" id="PTHR30204">
    <property type="entry name" value="REDOX-CYCLING DRUG-SENSING TRANSCRIPTIONAL ACTIVATOR SOXR"/>
    <property type="match status" value="1"/>
</dbReference>
<dbReference type="Proteomes" id="UP000199693">
    <property type="component" value="Unassembled WGS sequence"/>
</dbReference>
<dbReference type="SMART" id="SM00422">
    <property type="entry name" value="HTH_MERR"/>
    <property type="match status" value="1"/>
</dbReference>
<dbReference type="PANTHER" id="PTHR30204:SF93">
    <property type="entry name" value="HTH MERR-TYPE DOMAIN-CONTAINING PROTEIN"/>
    <property type="match status" value="1"/>
</dbReference>
<dbReference type="EMBL" id="FNEC01000025">
    <property type="protein sequence ID" value="SDJ93488.1"/>
    <property type="molecule type" value="Genomic_DNA"/>
</dbReference>